<dbReference type="InterPro" id="IPR016024">
    <property type="entry name" value="ARM-type_fold"/>
</dbReference>
<dbReference type="AlphaFoldDB" id="A0A8J8FD13"/>
<accession>A0A8J8FD13</accession>
<evidence type="ECO:0008006" key="3">
    <source>
        <dbReference type="Google" id="ProtNLM"/>
    </source>
</evidence>
<proteinExistence type="predicted"/>
<evidence type="ECO:0000313" key="1">
    <source>
        <dbReference type="EMBL" id="NNV54427.1"/>
    </source>
</evidence>
<dbReference type="RefSeq" id="WP_171606350.1">
    <property type="nucleotide sequence ID" value="NZ_WHPF01000002.1"/>
</dbReference>
<keyword evidence="2" id="KW-1185">Reference proteome</keyword>
<gene>
    <name evidence="1" type="ORF">GD597_03075</name>
</gene>
<comment type="caution">
    <text evidence="1">The sequence shown here is derived from an EMBL/GenBank/DDBJ whole genome shotgun (WGS) entry which is preliminary data.</text>
</comment>
<sequence>MNIKHALLEDKTQSRAKAILVAEYACTSKANFKQLMQCFLANNYRLSQRAAWAVCWAAKRNSLMIEPYLPQLVAQLTNSQVHAAVIRNSVRVLEDMNIPENLHGDLMNACFALVEAHDTPAAIKAFALTNLYNLTKFYPEISRELRLIIEERFENETPAFRSRGKKILKQLPKV</sequence>
<evidence type="ECO:0000313" key="2">
    <source>
        <dbReference type="Proteomes" id="UP000598971"/>
    </source>
</evidence>
<protein>
    <recommendedName>
        <fullName evidence="3">Adenylosuccinate lyase</fullName>
    </recommendedName>
</protein>
<reference evidence="1" key="1">
    <citation type="submission" date="2019-10" db="EMBL/GenBank/DDBJ databases">
        <title>Draft genome sequence of Panacibacter sp. KCS-6.</title>
        <authorList>
            <person name="Yim K.J."/>
        </authorList>
    </citation>
    <scope>NUCLEOTIDE SEQUENCE</scope>
    <source>
        <strain evidence="1">KCS-6</strain>
    </source>
</reference>
<dbReference type="EMBL" id="WHPF01000002">
    <property type="protein sequence ID" value="NNV54427.1"/>
    <property type="molecule type" value="Genomic_DNA"/>
</dbReference>
<dbReference type="SUPFAM" id="SSF48371">
    <property type="entry name" value="ARM repeat"/>
    <property type="match status" value="1"/>
</dbReference>
<name>A0A8J8FD13_9BACT</name>
<organism evidence="1 2">
    <name type="scientific">Limnovirga soli</name>
    <dbReference type="NCBI Taxonomy" id="2656915"/>
    <lineage>
        <taxon>Bacteria</taxon>
        <taxon>Pseudomonadati</taxon>
        <taxon>Bacteroidota</taxon>
        <taxon>Chitinophagia</taxon>
        <taxon>Chitinophagales</taxon>
        <taxon>Chitinophagaceae</taxon>
        <taxon>Limnovirga</taxon>
    </lineage>
</organism>
<dbReference type="Proteomes" id="UP000598971">
    <property type="component" value="Unassembled WGS sequence"/>
</dbReference>